<accession>A0A177SX04</accession>
<comment type="similarity">
    <text evidence="2">Belongs to the methyl-accepting chemotaxis (MCP) protein family.</text>
</comment>
<dbReference type="Pfam" id="PF00015">
    <property type="entry name" value="MCPsignal"/>
    <property type="match status" value="1"/>
</dbReference>
<dbReference type="PROSITE" id="PS50111">
    <property type="entry name" value="CHEMOTAXIS_TRANSDUC_2"/>
    <property type="match status" value="1"/>
</dbReference>
<name>A0A177SX04_9BASI</name>
<keyword evidence="4" id="KW-1185">Reference proteome</keyword>
<dbReference type="EMBL" id="LWDF02002552">
    <property type="protein sequence ID" value="KAE8235816.1"/>
    <property type="molecule type" value="Genomic_DNA"/>
</dbReference>
<sequence length="405" mass="43883">MRSHPLSLALGSAISLLALSAPLWAPWLTSLPYSVAGVLCLLLSAPLSLLALYLVPATPTGSHQPQQPQRELPADLLDQLIASLAAVPTLSRIVQRNLREVSEETETQVLQAIDRLNGIHATGLKLREKIAQGADCAATLSVQAQAHLERNQQMAATLNTFEQERRESLDADNQRMRELYKEVQATGPLIALISDIAKQTNLLALNAAIEAARAGEYGRGFAVVAAEVRNLSTRTGEAAYSIASTVDLLASRFENESAAATQRQDDFMARSGLDQVREELTSMAGDMTNAAASLTQMVGDAECLNQAVNLDLQQVLGCLQFQDPLRQRLEQSNELLDSCGEVMHAYADALNQPDMGDGAPPLPTLDARLQQHLNGYVTQAQYRGHLEETGQAVAINDDGRRIELF</sequence>
<comment type="caution">
    <text evidence="3">The sequence shown here is derived from an EMBL/GenBank/DDBJ whole genome shotgun (WGS) entry which is preliminary data.</text>
</comment>
<dbReference type="AlphaFoldDB" id="A0A177SX04"/>
<evidence type="ECO:0000256" key="2">
    <source>
        <dbReference type="ARBA" id="ARBA00029447"/>
    </source>
</evidence>
<dbReference type="GO" id="GO:0016020">
    <property type="term" value="C:membrane"/>
    <property type="evidence" value="ECO:0007669"/>
    <property type="project" value="InterPro"/>
</dbReference>
<dbReference type="GO" id="GO:0004888">
    <property type="term" value="F:transmembrane signaling receptor activity"/>
    <property type="evidence" value="ECO:0007669"/>
    <property type="project" value="InterPro"/>
</dbReference>
<dbReference type="GO" id="GO:0007165">
    <property type="term" value="P:signal transduction"/>
    <property type="evidence" value="ECO:0007669"/>
    <property type="project" value="UniProtKB-KW"/>
</dbReference>
<dbReference type="Gene3D" id="1.10.287.950">
    <property type="entry name" value="Methyl-accepting chemotaxis protein"/>
    <property type="match status" value="1"/>
</dbReference>
<dbReference type="PANTHER" id="PTHR32089:SF112">
    <property type="entry name" value="LYSOZYME-LIKE PROTEIN-RELATED"/>
    <property type="match status" value="1"/>
</dbReference>
<dbReference type="SMART" id="SM00283">
    <property type="entry name" value="MA"/>
    <property type="match status" value="1"/>
</dbReference>
<dbReference type="PANTHER" id="PTHR32089">
    <property type="entry name" value="METHYL-ACCEPTING CHEMOTAXIS PROTEIN MCPB"/>
    <property type="match status" value="1"/>
</dbReference>
<organism evidence="3 4">
    <name type="scientific">Tilletia indica</name>
    <dbReference type="NCBI Taxonomy" id="43049"/>
    <lineage>
        <taxon>Eukaryota</taxon>
        <taxon>Fungi</taxon>
        <taxon>Dikarya</taxon>
        <taxon>Basidiomycota</taxon>
        <taxon>Ustilaginomycotina</taxon>
        <taxon>Exobasidiomycetes</taxon>
        <taxon>Tilletiales</taxon>
        <taxon>Tilletiaceae</taxon>
        <taxon>Tilletia</taxon>
    </lineage>
</organism>
<dbReference type="SUPFAM" id="SSF58104">
    <property type="entry name" value="Methyl-accepting chemotaxis protein (MCP) signaling domain"/>
    <property type="match status" value="1"/>
</dbReference>
<evidence type="ECO:0000313" key="4">
    <source>
        <dbReference type="Proteomes" id="UP000077521"/>
    </source>
</evidence>
<dbReference type="Proteomes" id="UP000077521">
    <property type="component" value="Unassembled WGS sequence"/>
</dbReference>
<gene>
    <name evidence="3" type="ORF">A4X13_0g9369</name>
</gene>
<dbReference type="InterPro" id="IPR004089">
    <property type="entry name" value="MCPsignal_dom"/>
</dbReference>
<evidence type="ECO:0000256" key="1">
    <source>
        <dbReference type="ARBA" id="ARBA00023224"/>
    </source>
</evidence>
<evidence type="ECO:0000313" key="3">
    <source>
        <dbReference type="EMBL" id="KAE8235816.1"/>
    </source>
</evidence>
<protein>
    <submittedName>
        <fullName evidence="3">Uncharacterized protein</fullName>
    </submittedName>
</protein>
<keyword evidence="1" id="KW-0807">Transducer</keyword>
<proteinExistence type="inferred from homology"/>
<dbReference type="InterPro" id="IPR004090">
    <property type="entry name" value="Chemotax_Me-accpt_rcpt"/>
</dbReference>
<reference evidence="3" key="1">
    <citation type="submission" date="2016-04" db="EMBL/GenBank/DDBJ databases">
        <authorList>
            <person name="Nguyen H.D."/>
            <person name="Samba Siva P."/>
            <person name="Cullis J."/>
            <person name="Levesque C.A."/>
            <person name="Hambleton S."/>
        </authorList>
    </citation>
    <scope>NUCLEOTIDE SEQUENCE</scope>
    <source>
        <strain evidence="3">DAOMC 236416</strain>
    </source>
</reference>
<reference evidence="3" key="2">
    <citation type="journal article" date="2019" name="IMA Fungus">
        <title>Genome sequencing and comparison of five Tilletia species to identify candidate genes for the detection of regulated species infecting wheat.</title>
        <authorList>
            <person name="Nguyen H.D.T."/>
            <person name="Sultana T."/>
            <person name="Kesanakurti P."/>
            <person name="Hambleton S."/>
        </authorList>
    </citation>
    <scope>NUCLEOTIDE SEQUENCE</scope>
    <source>
        <strain evidence="3">DAOMC 236416</strain>
    </source>
</reference>
<dbReference type="PRINTS" id="PR00260">
    <property type="entry name" value="CHEMTRNSDUCR"/>
</dbReference>